<feature type="domain" description="NADPH-dependent FMN reductase-like" evidence="3">
    <location>
        <begin position="1"/>
        <end position="153"/>
    </location>
</feature>
<dbReference type="InterPro" id="IPR051796">
    <property type="entry name" value="ISF_SsuE-like"/>
</dbReference>
<evidence type="ECO:0000313" key="4">
    <source>
        <dbReference type="EMBL" id="SET50908.1"/>
    </source>
</evidence>
<dbReference type="Proteomes" id="UP000198508">
    <property type="component" value="Unassembled WGS sequence"/>
</dbReference>
<dbReference type="InterPro" id="IPR005025">
    <property type="entry name" value="FMN_Rdtase-like_dom"/>
</dbReference>
<dbReference type="PANTHER" id="PTHR43278">
    <property type="entry name" value="NAD(P)H-DEPENDENT FMN-CONTAINING OXIDOREDUCTASE YWQN-RELATED"/>
    <property type="match status" value="1"/>
</dbReference>
<evidence type="ECO:0000313" key="5">
    <source>
        <dbReference type="Proteomes" id="UP000198508"/>
    </source>
</evidence>
<dbReference type="RefSeq" id="WP_092362608.1">
    <property type="nucleotide sequence ID" value="NZ_CATZMQ010000013.1"/>
</dbReference>
<reference evidence="5" key="1">
    <citation type="submission" date="2016-10" db="EMBL/GenBank/DDBJ databases">
        <authorList>
            <person name="Varghese N."/>
            <person name="Submissions S."/>
        </authorList>
    </citation>
    <scope>NUCLEOTIDE SEQUENCE [LARGE SCALE GENOMIC DNA]</scope>
    <source>
        <strain evidence="5">NLAE-zl-G277</strain>
    </source>
</reference>
<proteinExistence type="predicted"/>
<dbReference type="Gene3D" id="3.40.50.360">
    <property type="match status" value="1"/>
</dbReference>
<keyword evidence="1" id="KW-0285">Flavoprotein</keyword>
<name>A0A1I0EZG1_9FIRM</name>
<evidence type="ECO:0000256" key="1">
    <source>
        <dbReference type="ARBA" id="ARBA00022630"/>
    </source>
</evidence>
<dbReference type="SUPFAM" id="SSF52218">
    <property type="entry name" value="Flavoproteins"/>
    <property type="match status" value="1"/>
</dbReference>
<organism evidence="4 5">
    <name type="scientific">Enterocloster lavalensis</name>
    <dbReference type="NCBI Taxonomy" id="460384"/>
    <lineage>
        <taxon>Bacteria</taxon>
        <taxon>Bacillati</taxon>
        <taxon>Bacillota</taxon>
        <taxon>Clostridia</taxon>
        <taxon>Lachnospirales</taxon>
        <taxon>Lachnospiraceae</taxon>
        <taxon>Enterocloster</taxon>
    </lineage>
</organism>
<keyword evidence="2" id="KW-0288">FMN</keyword>
<protein>
    <submittedName>
        <fullName evidence="4">Multimeric flavodoxin WrbA</fullName>
    </submittedName>
</protein>
<dbReference type="PANTHER" id="PTHR43278:SF4">
    <property type="entry name" value="NAD(P)H-DEPENDENT FMN-CONTAINING OXIDOREDUCTASE YWQN-RELATED"/>
    <property type="match status" value="1"/>
</dbReference>
<dbReference type="AlphaFoldDB" id="A0A1I0EZG1"/>
<dbReference type="Pfam" id="PF03358">
    <property type="entry name" value="FMN_red"/>
    <property type="match status" value="1"/>
</dbReference>
<dbReference type="STRING" id="460384.SAMN05216313_107131"/>
<accession>A0A1I0EZG1</accession>
<dbReference type="GO" id="GO:0016491">
    <property type="term" value="F:oxidoreductase activity"/>
    <property type="evidence" value="ECO:0007669"/>
    <property type="project" value="InterPro"/>
</dbReference>
<dbReference type="InterPro" id="IPR029039">
    <property type="entry name" value="Flavoprotein-like_sf"/>
</dbReference>
<evidence type="ECO:0000256" key="2">
    <source>
        <dbReference type="ARBA" id="ARBA00022643"/>
    </source>
</evidence>
<gene>
    <name evidence="4" type="ORF">SAMN05216313_107131</name>
</gene>
<dbReference type="EMBL" id="FOIM01000007">
    <property type="protein sequence ID" value="SET50908.1"/>
    <property type="molecule type" value="Genomic_DNA"/>
</dbReference>
<keyword evidence="5" id="KW-1185">Reference proteome</keyword>
<evidence type="ECO:0000259" key="3">
    <source>
        <dbReference type="Pfam" id="PF03358"/>
    </source>
</evidence>
<sequence>MKVLLINGSPHGAGCTYTALEEVARALHEDGVETELIQIGTGAVHGCIGCGHCKSAGCCVFTDDQVNEAAAKLREADGLVVGSPVYYASPNGSILAFLDRLFMSGGGFRLKPAAAIASARRAGTTATVDAINKYFSLSGMPIVSSNYFHVIHGNTPEEAKQDEEGMQTMRTIGHNMAWLLKCIEAGRGAGVAEPVAEGKIKTNFIR</sequence>